<sequence length="473" mass="53047">MTSTRSLLQTLATFPLELLALIFEDACAVDVAAQQDGSVDLDWSAARCPYAIAGVCRRWREAALSTHAMWQHIAVSQQWVDAVDKAPFKRHLQDLLARSGSRVLDIRIAFQSDRHLEDDACARQNACFSYFFQSLYRSASRIRSLRVCRASAPYSRQARPDTLRTKLLQLLRCPTPQLETLDIQLDSWAREEDSEMWLGYPERVLPCFLPEAPTLRSMRISGVPVLLCRSTLALLALTYLSISHVSVPMVYLWDTLAAAPNLQYLELVFGSVIHDGRAATRLTALPITTLVTGGNALDQLALPTQVDFPHLSTLKVPNWAFDKFTVTDALARSVTSITVQFYETDPEDRAQTIANLRLFEAVESAELEYIDAIIEDEKFLFDALCDTVAPMWPKLRLFRLEGLEDYGLGDVERGGLLRLVQNRNVSRTPVAEGDEDNMPVPIESLEFDAKSVPLWISIRVAGILGDKCRLIDS</sequence>
<reference evidence="2 3" key="1">
    <citation type="journal article" date="2016" name="Mol. Biol. Evol.">
        <title>Comparative Genomics of Early-Diverging Mushroom-Forming Fungi Provides Insights into the Origins of Lignocellulose Decay Capabilities.</title>
        <authorList>
            <person name="Nagy L.G."/>
            <person name="Riley R."/>
            <person name="Tritt A."/>
            <person name="Adam C."/>
            <person name="Daum C."/>
            <person name="Floudas D."/>
            <person name="Sun H."/>
            <person name="Yadav J.S."/>
            <person name="Pangilinan J."/>
            <person name="Larsson K.H."/>
            <person name="Matsuura K."/>
            <person name="Barry K."/>
            <person name="Labutti K."/>
            <person name="Kuo R."/>
            <person name="Ohm R.A."/>
            <person name="Bhattacharya S.S."/>
            <person name="Shirouzu T."/>
            <person name="Yoshinaga Y."/>
            <person name="Martin F.M."/>
            <person name="Grigoriev I.V."/>
            <person name="Hibbett D.S."/>
        </authorList>
    </citation>
    <scope>NUCLEOTIDE SEQUENCE [LARGE SCALE GENOMIC DNA]</scope>
    <source>
        <strain evidence="2 3">HHB12029</strain>
    </source>
</reference>
<dbReference type="AlphaFoldDB" id="A0A165FIG1"/>
<accession>A0A165FIG1</accession>
<feature type="signal peptide" evidence="1">
    <location>
        <begin position="1"/>
        <end position="28"/>
    </location>
</feature>
<evidence type="ECO:0000313" key="2">
    <source>
        <dbReference type="EMBL" id="KZV89050.1"/>
    </source>
</evidence>
<organism evidence="2 3">
    <name type="scientific">Exidia glandulosa HHB12029</name>
    <dbReference type="NCBI Taxonomy" id="1314781"/>
    <lineage>
        <taxon>Eukaryota</taxon>
        <taxon>Fungi</taxon>
        <taxon>Dikarya</taxon>
        <taxon>Basidiomycota</taxon>
        <taxon>Agaricomycotina</taxon>
        <taxon>Agaricomycetes</taxon>
        <taxon>Auriculariales</taxon>
        <taxon>Exidiaceae</taxon>
        <taxon>Exidia</taxon>
    </lineage>
</organism>
<evidence type="ECO:0000313" key="3">
    <source>
        <dbReference type="Proteomes" id="UP000077266"/>
    </source>
</evidence>
<dbReference type="EMBL" id="KV426083">
    <property type="protein sequence ID" value="KZV89050.1"/>
    <property type="molecule type" value="Genomic_DNA"/>
</dbReference>
<dbReference type="SUPFAM" id="SSF52047">
    <property type="entry name" value="RNI-like"/>
    <property type="match status" value="1"/>
</dbReference>
<evidence type="ECO:0000256" key="1">
    <source>
        <dbReference type="SAM" id="SignalP"/>
    </source>
</evidence>
<dbReference type="Proteomes" id="UP000077266">
    <property type="component" value="Unassembled WGS sequence"/>
</dbReference>
<evidence type="ECO:0008006" key="4">
    <source>
        <dbReference type="Google" id="ProtNLM"/>
    </source>
</evidence>
<dbReference type="OrthoDB" id="3248197at2759"/>
<feature type="chain" id="PRO_5007857772" description="F-box domain-containing protein" evidence="1">
    <location>
        <begin position="29"/>
        <end position="473"/>
    </location>
</feature>
<protein>
    <recommendedName>
        <fullName evidence="4">F-box domain-containing protein</fullName>
    </recommendedName>
</protein>
<keyword evidence="3" id="KW-1185">Reference proteome</keyword>
<proteinExistence type="predicted"/>
<dbReference type="InParanoid" id="A0A165FIG1"/>
<gene>
    <name evidence="2" type="ORF">EXIGLDRAFT_722032</name>
</gene>
<keyword evidence="1" id="KW-0732">Signal</keyword>
<name>A0A165FIG1_EXIGL</name>